<dbReference type="Gene3D" id="1.10.8.430">
    <property type="entry name" value="Helical domain of apoptotic protease-activating factors"/>
    <property type="match status" value="1"/>
</dbReference>
<accession>A0A218XU10</accession>
<dbReference type="FunFam" id="3.40.50.300:FF:001091">
    <property type="entry name" value="Probable disease resistance protein At1g61300"/>
    <property type="match status" value="1"/>
</dbReference>
<evidence type="ECO:0000256" key="2">
    <source>
        <dbReference type="ARBA" id="ARBA00022737"/>
    </source>
</evidence>
<dbReference type="Pfam" id="PF00931">
    <property type="entry name" value="NB-ARC"/>
    <property type="match status" value="1"/>
</dbReference>
<keyword evidence="3" id="KW-0547">Nucleotide-binding</keyword>
<dbReference type="InterPro" id="IPR042197">
    <property type="entry name" value="Apaf_helical"/>
</dbReference>
<evidence type="ECO:0008006" key="13">
    <source>
        <dbReference type="Google" id="ProtNLM"/>
    </source>
</evidence>
<name>A0A218XU10_PUNGR</name>
<evidence type="ECO:0000256" key="6">
    <source>
        <dbReference type="SAM" id="Coils"/>
    </source>
</evidence>
<feature type="domain" description="NB-ARC" evidence="8">
    <location>
        <begin position="188"/>
        <end position="359"/>
    </location>
</feature>
<keyword evidence="5" id="KW-0067">ATP-binding</keyword>
<dbReference type="InterPro" id="IPR002182">
    <property type="entry name" value="NB-ARC"/>
</dbReference>
<feature type="domain" description="R13L1/DRL21-like LRR repeat region" evidence="10">
    <location>
        <begin position="516"/>
        <end position="645"/>
    </location>
</feature>
<comment type="caution">
    <text evidence="11">The sequence shown here is derived from an EMBL/GenBank/DDBJ whole genome shotgun (WGS) entry which is preliminary data.</text>
</comment>
<dbReference type="GO" id="GO:0043531">
    <property type="term" value="F:ADP binding"/>
    <property type="evidence" value="ECO:0007669"/>
    <property type="project" value="InterPro"/>
</dbReference>
<dbReference type="Pfam" id="PF25019">
    <property type="entry name" value="LRR_R13L1-DRL21"/>
    <property type="match status" value="1"/>
</dbReference>
<dbReference type="EMBL" id="MTKT01000799">
    <property type="protein sequence ID" value="OWM88031.1"/>
    <property type="molecule type" value="Genomic_DNA"/>
</dbReference>
<dbReference type="Gene3D" id="3.40.50.300">
    <property type="entry name" value="P-loop containing nucleotide triphosphate hydrolases"/>
    <property type="match status" value="1"/>
</dbReference>
<feature type="region of interest" description="Disordered" evidence="7">
    <location>
        <begin position="1033"/>
        <end position="1052"/>
    </location>
</feature>
<feature type="domain" description="Disease resistance N-terminal" evidence="9">
    <location>
        <begin position="6"/>
        <end position="94"/>
    </location>
</feature>
<evidence type="ECO:0000313" key="11">
    <source>
        <dbReference type="EMBL" id="OWM88031.1"/>
    </source>
</evidence>
<dbReference type="AlphaFoldDB" id="A0A218XU10"/>
<dbReference type="PANTHER" id="PTHR36766">
    <property type="entry name" value="PLANT BROAD-SPECTRUM MILDEW RESISTANCE PROTEIN RPW8"/>
    <property type="match status" value="1"/>
</dbReference>
<dbReference type="InterPro" id="IPR032675">
    <property type="entry name" value="LRR_dom_sf"/>
</dbReference>
<evidence type="ECO:0000259" key="9">
    <source>
        <dbReference type="Pfam" id="PF18052"/>
    </source>
</evidence>
<evidence type="ECO:0000259" key="10">
    <source>
        <dbReference type="Pfam" id="PF25019"/>
    </source>
</evidence>
<dbReference type="InterPro" id="IPR027417">
    <property type="entry name" value="P-loop_NTPase"/>
</dbReference>
<dbReference type="InterPro" id="IPR041118">
    <property type="entry name" value="Rx_N"/>
</dbReference>
<dbReference type="Gene3D" id="1.20.5.4130">
    <property type="match status" value="1"/>
</dbReference>
<dbReference type="Pfam" id="PF18052">
    <property type="entry name" value="Rx_N"/>
    <property type="match status" value="1"/>
</dbReference>
<keyword evidence="2" id="KW-0677">Repeat</keyword>
<dbReference type="Proteomes" id="UP000197138">
    <property type="component" value="Unassembled WGS sequence"/>
</dbReference>
<gene>
    <name evidence="11" type="ORF">CDL15_Pgr016604</name>
</gene>
<dbReference type="PRINTS" id="PR00364">
    <property type="entry name" value="DISEASERSIST"/>
</dbReference>
<dbReference type="SUPFAM" id="SSF52058">
    <property type="entry name" value="L domain-like"/>
    <property type="match status" value="2"/>
</dbReference>
<dbReference type="PANTHER" id="PTHR36766:SF51">
    <property type="entry name" value="DISEASE RESISTANCE RPP13-LIKE PROTEIN 1"/>
    <property type="match status" value="1"/>
</dbReference>
<keyword evidence="6" id="KW-0175">Coiled coil</keyword>
<dbReference type="GO" id="GO:0051707">
    <property type="term" value="P:response to other organism"/>
    <property type="evidence" value="ECO:0007669"/>
    <property type="project" value="UniProtKB-ARBA"/>
</dbReference>
<evidence type="ECO:0000256" key="5">
    <source>
        <dbReference type="ARBA" id="ARBA00022840"/>
    </source>
</evidence>
<dbReference type="SUPFAM" id="SSF52540">
    <property type="entry name" value="P-loop containing nucleoside triphosphate hydrolases"/>
    <property type="match status" value="1"/>
</dbReference>
<reference evidence="12" key="1">
    <citation type="journal article" date="2017" name="Plant J.">
        <title>The pomegranate (Punica granatum L.) genome and the genomics of punicalagin biosynthesis.</title>
        <authorList>
            <person name="Qin G."/>
            <person name="Xu C."/>
            <person name="Ming R."/>
            <person name="Tang H."/>
            <person name="Guyot R."/>
            <person name="Kramer E.M."/>
            <person name="Hu Y."/>
            <person name="Yi X."/>
            <person name="Qi Y."/>
            <person name="Xu X."/>
            <person name="Gao Z."/>
            <person name="Pan H."/>
            <person name="Jian J."/>
            <person name="Tian Y."/>
            <person name="Yue Z."/>
            <person name="Xu Y."/>
        </authorList>
    </citation>
    <scope>NUCLEOTIDE SEQUENCE [LARGE SCALE GENOMIC DNA]</scope>
    <source>
        <strain evidence="12">cv. Dabenzi</strain>
    </source>
</reference>
<keyword evidence="1" id="KW-0433">Leucine-rich repeat</keyword>
<feature type="coiled-coil region" evidence="6">
    <location>
        <begin position="28"/>
        <end position="55"/>
    </location>
</feature>
<proteinExistence type="predicted"/>
<evidence type="ECO:0000313" key="12">
    <source>
        <dbReference type="Proteomes" id="UP000197138"/>
    </source>
</evidence>
<dbReference type="InterPro" id="IPR056789">
    <property type="entry name" value="LRR_R13L1-DRL21"/>
</dbReference>
<dbReference type="GO" id="GO:0006952">
    <property type="term" value="P:defense response"/>
    <property type="evidence" value="ECO:0007669"/>
    <property type="project" value="UniProtKB-KW"/>
</dbReference>
<evidence type="ECO:0000256" key="1">
    <source>
        <dbReference type="ARBA" id="ARBA00022614"/>
    </source>
</evidence>
<dbReference type="GO" id="GO:0005524">
    <property type="term" value="F:ATP binding"/>
    <property type="evidence" value="ECO:0007669"/>
    <property type="project" value="UniProtKB-KW"/>
</dbReference>
<evidence type="ECO:0000259" key="8">
    <source>
        <dbReference type="Pfam" id="PF00931"/>
    </source>
</evidence>
<dbReference type="Gene3D" id="3.80.10.10">
    <property type="entry name" value="Ribonuclease Inhibitor"/>
    <property type="match status" value="3"/>
</dbReference>
<keyword evidence="4" id="KW-0611">Plant defense</keyword>
<sequence>MAEVLLGAFLQVLFDRLASRELLNFARREKLRSRLKRWERNLQDINIVLEDAEDRAMGGESRVITPWLDDLRDLAYDVDDLLDEFATEEALRSSSFLLSDKTGVSSSKLRNLLLPGCIPHSLSPKRLLFDHKMRSKVEAIDHRLTDIMRRKETLRLSEGGGGRIYVASRQRRLPSTCLAEPFILGRDNDREAIVNFLMDENEDLSVIPIVGMGGLGKTTLAQSVYNDEKVKGSFPVRAWACVSDEFDVLAVTRTIFLQIVGGAHEGKDLNVLQVEIQKSLSVSGKKFLIVLDDVWDKEDAALHDCWTLLRRPFESGKAKGSKIIVTTRFQSVASVMKSWTAPVHILHALSPNDCRALLAYHALGAVNFNDHPDLRPEGEKIAEKCAGLPLAAKTVGGVLRSRYELSEWKAIVETSIAGEFCLSLGEGQLDSCKEKKSLEKCLPSSMSTLYNLETLILRVCRGLVELPSWINQLINLRCLDISETPSLKKMPRGIGSLDKLEILPKFIVGGNDGPKLKELKDLQFLREELTVEGLCNVGEVGDAREAALNAKTGLTSLILRWGQDEGPASGRDAKSQMQILDCLQPHANIKNLEIDGYGGTKLPPWIGGLSFVRLERVRLCNCRKTEMLPSLGVLPQLKEVEVRRMDAICAVGPEFYGNMVKPFPSLEKLVFVEMYAWERWSFSTGSDGENNQFPRLSKLSLEDCPKLMIIEGWPSQFPMLVELLIDRCPLIETPVATVTLPSLEQGVFRGCDGRMVRGVVSISSSIKCLTIDNISRISELVSFLQEVKIGALPPNLEDLHLKDCLNLEELPNDMPSSLRVVRIGDCSKVRSLRLPVEGMMTCSVDCDDGSNRSSGSGGNSSSTKPPSQLQKLSIFMCPALMSFDFLNDNVKQPGLEEISIRCCKMLKSLTPHLHRSFTRLTQLSLRDCPALELECFPQLPDSLYRLRIESCPGIKSLPQQMHTHPSQRNLKIGNCPGITSFPEEGLPPNLEGLTVWECENLNQPMSKWGLQRTTALRSLWIYKTIGCLVGTNTFPPPPDHEEEEDEGQGLGKGGWHVLPPSLTYLGVGSQENLVTISSGMQSHLTCLRALDIWDCPKLKFLPSEGFPTSVGCLQLRGCSEDLRKRCSKEGGGGDYFPLIERIPLVF</sequence>
<protein>
    <recommendedName>
        <fullName evidence="13">Disease resistance RPP13-like protein 1</fullName>
    </recommendedName>
</protein>
<evidence type="ECO:0000256" key="4">
    <source>
        <dbReference type="ARBA" id="ARBA00022821"/>
    </source>
</evidence>
<organism evidence="11 12">
    <name type="scientific">Punica granatum</name>
    <name type="common">Pomegranate</name>
    <dbReference type="NCBI Taxonomy" id="22663"/>
    <lineage>
        <taxon>Eukaryota</taxon>
        <taxon>Viridiplantae</taxon>
        <taxon>Streptophyta</taxon>
        <taxon>Embryophyta</taxon>
        <taxon>Tracheophyta</taxon>
        <taxon>Spermatophyta</taxon>
        <taxon>Magnoliopsida</taxon>
        <taxon>eudicotyledons</taxon>
        <taxon>Gunneridae</taxon>
        <taxon>Pentapetalae</taxon>
        <taxon>rosids</taxon>
        <taxon>malvids</taxon>
        <taxon>Myrtales</taxon>
        <taxon>Lythraceae</taxon>
        <taxon>Punica</taxon>
    </lineage>
</organism>
<evidence type="ECO:0000256" key="3">
    <source>
        <dbReference type="ARBA" id="ARBA00022741"/>
    </source>
</evidence>
<evidence type="ECO:0000256" key="7">
    <source>
        <dbReference type="SAM" id="MobiDB-lite"/>
    </source>
</evidence>